<proteinExistence type="predicted"/>
<sequence length="382" mass="41560">MARRRFIVAQFLDSSNAFVRQVAPAKTRATLRWNAASSAYLTLPDNHAIVPTLVGEDGIRCAVWMVTIDNLVLSRRRLVLGRVGSVTGDDAPFGTVTVPVQDDWQDLANMLGWQVPGAPITGQNASEYARYTGTSEDNAKAAIAANATRLGRPWDVAPSLGRGDPATAPLELRMHELGDKIMPPLINDRLQLTHEYDDTTGRWLVDVREGEVFPRPITPQSGVLGRWSWVHQPPTATRAIVGGRGDGTAREFALVIDTALEAELGVALEIYVDARNAEAGADLAPYGWAELAKHRGKAGLTATLRETSWFRFADGYELGDKVRVQVGALDVEDVISQVDITHDTNGGFDTVPKVGLAIEDPTERLVGFVRHVATAVRGLEKR</sequence>
<comment type="caution">
    <text evidence="2">The sequence shown here is derived from an EMBL/GenBank/DDBJ whole genome shotgun (WGS) entry which is preliminary data.</text>
</comment>
<dbReference type="Pfam" id="PF14594">
    <property type="entry name" value="Sipho_Gp37"/>
    <property type="match status" value="1"/>
</dbReference>
<dbReference type="InterPro" id="IPR029432">
    <property type="entry name" value="Gp28/Gp37-like_dom"/>
</dbReference>
<evidence type="ECO:0000259" key="1">
    <source>
        <dbReference type="Pfam" id="PF14594"/>
    </source>
</evidence>
<reference evidence="2 3" key="1">
    <citation type="submission" date="2020-04" db="EMBL/GenBank/DDBJ databases">
        <title>CFH 90308 Microbacterium sp.</title>
        <authorList>
            <person name="Nie G."/>
            <person name="Ming H."/>
            <person name="Xia T."/>
        </authorList>
    </citation>
    <scope>NUCLEOTIDE SEQUENCE [LARGE SCALE GENOMIC DNA]</scope>
    <source>
        <strain evidence="2 3">CFH 90308</strain>
    </source>
</reference>
<keyword evidence="3" id="KW-1185">Reference proteome</keyword>
<dbReference type="Proteomes" id="UP001429745">
    <property type="component" value="Unassembled WGS sequence"/>
</dbReference>
<dbReference type="EMBL" id="JABACI010000001">
    <property type="protein sequence ID" value="NLP82583.1"/>
    <property type="molecule type" value="Genomic_DNA"/>
</dbReference>
<gene>
    <name evidence="2" type="ORF">HF576_01855</name>
</gene>
<dbReference type="RefSeq" id="WP_168911075.1">
    <property type="nucleotide sequence ID" value="NZ_JABACI010000001.1"/>
</dbReference>
<evidence type="ECO:0000313" key="2">
    <source>
        <dbReference type="EMBL" id="NLP82583.1"/>
    </source>
</evidence>
<feature type="domain" description="Gp28/Gp37-like" evidence="1">
    <location>
        <begin position="28"/>
        <end position="348"/>
    </location>
</feature>
<protein>
    <recommendedName>
        <fullName evidence="1">Gp28/Gp37-like domain-containing protein</fullName>
    </recommendedName>
</protein>
<organism evidence="2 3">
    <name type="scientific">Microbacterium salsuginis</name>
    <dbReference type="NCBI Taxonomy" id="2722803"/>
    <lineage>
        <taxon>Bacteria</taxon>
        <taxon>Bacillati</taxon>
        <taxon>Actinomycetota</taxon>
        <taxon>Actinomycetes</taxon>
        <taxon>Micrococcales</taxon>
        <taxon>Microbacteriaceae</taxon>
        <taxon>Microbacterium</taxon>
    </lineage>
</organism>
<evidence type="ECO:0000313" key="3">
    <source>
        <dbReference type="Proteomes" id="UP001429745"/>
    </source>
</evidence>
<accession>A0ABX1K9C0</accession>
<name>A0ABX1K9C0_9MICO</name>